<keyword evidence="2" id="KW-0732">Signal</keyword>
<accession>A0A512AJN4</accession>
<evidence type="ECO:0008006" key="5">
    <source>
        <dbReference type="Google" id="ProtNLM"/>
    </source>
</evidence>
<dbReference type="InterPro" id="IPR025245">
    <property type="entry name" value="DUF4197"/>
</dbReference>
<dbReference type="OrthoDB" id="9789685at2"/>
<feature type="chain" id="PRO_5021954305" description="DUF4197 domain-containing protein" evidence="2">
    <location>
        <begin position="23"/>
        <end position="266"/>
    </location>
</feature>
<reference evidence="3 4" key="1">
    <citation type="submission" date="2019-07" db="EMBL/GenBank/DDBJ databases">
        <title>Whole genome shotgun sequence of Novosphingobium sediminis NBRC 106119.</title>
        <authorList>
            <person name="Hosoyama A."/>
            <person name="Uohara A."/>
            <person name="Ohji S."/>
            <person name="Ichikawa N."/>
        </authorList>
    </citation>
    <scope>NUCLEOTIDE SEQUENCE [LARGE SCALE GENOMIC DNA]</scope>
    <source>
        <strain evidence="3 4">NBRC 106119</strain>
    </source>
</reference>
<gene>
    <name evidence="3" type="ORF">NSE01_17610</name>
</gene>
<dbReference type="Proteomes" id="UP000321464">
    <property type="component" value="Unassembled WGS sequence"/>
</dbReference>
<keyword evidence="4" id="KW-1185">Reference proteome</keyword>
<protein>
    <recommendedName>
        <fullName evidence="5">DUF4197 domain-containing protein</fullName>
    </recommendedName>
</protein>
<organism evidence="3 4">
    <name type="scientific">Novosphingobium sediminis</name>
    <dbReference type="NCBI Taxonomy" id="707214"/>
    <lineage>
        <taxon>Bacteria</taxon>
        <taxon>Pseudomonadati</taxon>
        <taxon>Pseudomonadota</taxon>
        <taxon>Alphaproteobacteria</taxon>
        <taxon>Sphingomonadales</taxon>
        <taxon>Sphingomonadaceae</taxon>
        <taxon>Novosphingobium</taxon>
    </lineage>
</organism>
<evidence type="ECO:0000256" key="2">
    <source>
        <dbReference type="SAM" id="SignalP"/>
    </source>
</evidence>
<sequence>MRARTLWLAAGAAALAATTAAAQSAQDAGAILGTILGRGTTAGSTTSADTPTSTTAGTTTTPLPGVTSTEASSGLKLALGKAAERVVAQLGRPGGFADDPRVRIGLPGPLGRLNGLFSTLDRAGVGGGLSGKLNAAAEGAVGKALPLLKTAITRMTVTDALGIVTGGDTSATDYFRRTMGPDLQQAMTPVVSKSLSGVKAFQALDNFTAKNSMIAGQFGARDLTGYVTQKASDGVFLYLGEQEREIRRNPLGTGSKLIGKIFGKSW</sequence>
<feature type="signal peptide" evidence="2">
    <location>
        <begin position="1"/>
        <end position="22"/>
    </location>
</feature>
<feature type="region of interest" description="Disordered" evidence="1">
    <location>
        <begin position="41"/>
        <end position="69"/>
    </location>
</feature>
<dbReference type="Pfam" id="PF13852">
    <property type="entry name" value="DUF4197"/>
    <property type="match status" value="1"/>
</dbReference>
<evidence type="ECO:0000313" key="4">
    <source>
        <dbReference type="Proteomes" id="UP000321464"/>
    </source>
</evidence>
<dbReference type="EMBL" id="BJYR01000012">
    <property type="protein sequence ID" value="GEN99928.1"/>
    <property type="molecule type" value="Genomic_DNA"/>
</dbReference>
<dbReference type="RefSeq" id="WP_147159254.1">
    <property type="nucleotide sequence ID" value="NZ_BJYR01000012.1"/>
</dbReference>
<proteinExistence type="predicted"/>
<evidence type="ECO:0000313" key="3">
    <source>
        <dbReference type="EMBL" id="GEN99928.1"/>
    </source>
</evidence>
<dbReference type="AlphaFoldDB" id="A0A512AJN4"/>
<evidence type="ECO:0000256" key="1">
    <source>
        <dbReference type="SAM" id="MobiDB-lite"/>
    </source>
</evidence>
<comment type="caution">
    <text evidence="3">The sequence shown here is derived from an EMBL/GenBank/DDBJ whole genome shotgun (WGS) entry which is preliminary data.</text>
</comment>
<name>A0A512AJN4_9SPHN</name>